<proteinExistence type="predicted"/>
<keyword evidence="3" id="KW-1185">Reference proteome</keyword>
<protein>
    <submittedName>
        <fullName evidence="2">Uncharacterized protein</fullName>
    </submittedName>
</protein>
<reference evidence="2" key="2">
    <citation type="submission" date="2025-08" db="UniProtKB">
        <authorList>
            <consortium name="Ensembl"/>
        </authorList>
    </citation>
    <scope>IDENTIFICATION</scope>
</reference>
<dbReference type="Proteomes" id="UP000694411">
    <property type="component" value="Chromosome 14"/>
</dbReference>
<feature type="compositionally biased region" description="Basic residues" evidence="1">
    <location>
        <begin position="46"/>
        <end position="59"/>
    </location>
</feature>
<name>A0A8D2GBB3_THEGE</name>
<reference evidence="2" key="1">
    <citation type="submission" date="2018-05" db="EMBL/GenBank/DDBJ databases">
        <title>Whole genome of Theropithecus gelada.</title>
        <authorList>
            <person name="Chiou K.L."/>
            <person name="Snyder-Mackler N."/>
        </authorList>
    </citation>
    <scope>NUCLEOTIDE SEQUENCE [LARGE SCALE GENOMIC DNA]</scope>
</reference>
<evidence type="ECO:0000313" key="2">
    <source>
        <dbReference type="Ensembl" id="ENSTGEP00000031581.1"/>
    </source>
</evidence>
<evidence type="ECO:0000256" key="1">
    <source>
        <dbReference type="SAM" id="MobiDB-lite"/>
    </source>
</evidence>
<feature type="compositionally biased region" description="Low complexity" evidence="1">
    <location>
        <begin position="1"/>
        <end position="14"/>
    </location>
</feature>
<evidence type="ECO:0000313" key="3">
    <source>
        <dbReference type="Proteomes" id="UP000694411"/>
    </source>
</evidence>
<feature type="region of interest" description="Disordered" evidence="1">
    <location>
        <begin position="1"/>
        <end position="107"/>
    </location>
</feature>
<sequence>QPEEQQQGLQQLDWQQDDPQPEEQQQGLQQLDWEQPQEPHPPYSPRKSHSRPWSLHRSHSPPWSPRRSHSWSRNRLAHSSTRACSSTRAHSSWSHSPHSPHSRSHSPYSWSHSPHSWSHSLRSSHSSPWFWWIEGGAGRGAGEREVCRCGTPRARILYTPAQGQVRGWAHGHFLVPACATGPGILLCFAFL</sequence>
<dbReference type="AlphaFoldDB" id="A0A8D2GBB3"/>
<feature type="compositionally biased region" description="Low complexity" evidence="1">
    <location>
        <begin position="22"/>
        <end position="36"/>
    </location>
</feature>
<reference evidence="2" key="3">
    <citation type="submission" date="2025-09" db="UniProtKB">
        <authorList>
            <consortium name="Ensembl"/>
        </authorList>
    </citation>
    <scope>IDENTIFICATION</scope>
</reference>
<feature type="compositionally biased region" description="Basic residues" evidence="1">
    <location>
        <begin position="66"/>
        <end position="76"/>
    </location>
</feature>
<dbReference type="Ensembl" id="ENSTGET00000037529.1">
    <property type="protein sequence ID" value="ENSTGEP00000031581.1"/>
    <property type="gene ID" value="ENSTGEG00000025279.1"/>
</dbReference>
<feature type="compositionally biased region" description="Low complexity" evidence="1">
    <location>
        <begin position="85"/>
        <end position="97"/>
    </location>
</feature>
<accession>A0A8D2GBB3</accession>
<organism evidence="2 3">
    <name type="scientific">Theropithecus gelada</name>
    <name type="common">Gelada baboon</name>
    <dbReference type="NCBI Taxonomy" id="9565"/>
    <lineage>
        <taxon>Eukaryota</taxon>
        <taxon>Metazoa</taxon>
        <taxon>Chordata</taxon>
        <taxon>Craniata</taxon>
        <taxon>Vertebrata</taxon>
        <taxon>Euteleostomi</taxon>
        <taxon>Mammalia</taxon>
        <taxon>Eutheria</taxon>
        <taxon>Euarchontoglires</taxon>
        <taxon>Primates</taxon>
        <taxon>Haplorrhini</taxon>
        <taxon>Catarrhini</taxon>
        <taxon>Cercopithecidae</taxon>
        <taxon>Cercopithecinae</taxon>
        <taxon>Theropithecus</taxon>
    </lineage>
</organism>